<evidence type="ECO:0000256" key="9">
    <source>
        <dbReference type="ARBA" id="ARBA00022840"/>
    </source>
</evidence>
<dbReference type="GO" id="GO:0005886">
    <property type="term" value="C:plasma membrane"/>
    <property type="evidence" value="ECO:0007669"/>
    <property type="project" value="UniProtKB-SubCell"/>
</dbReference>
<dbReference type="Pfam" id="PF13807">
    <property type="entry name" value="GNVR"/>
    <property type="match status" value="1"/>
</dbReference>
<keyword evidence="4" id="KW-0997">Cell inner membrane</keyword>
<keyword evidence="5" id="KW-0808">Transferase</keyword>
<keyword evidence="3" id="KW-1003">Cell membrane</keyword>
<evidence type="ECO:0000256" key="1">
    <source>
        <dbReference type="ARBA" id="ARBA00004429"/>
    </source>
</evidence>
<comment type="subcellular location">
    <subcellularLocation>
        <location evidence="1">Cell inner membrane</location>
        <topology evidence="1">Multi-pass membrane protein</topology>
    </subcellularLocation>
</comment>
<keyword evidence="9" id="KW-0067">ATP-binding</keyword>
<evidence type="ECO:0000256" key="11">
    <source>
        <dbReference type="ARBA" id="ARBA00023136"/>
    </source>
</evidence>
<evidence type="ECO:0000313" key="19">
    <source>
        <dbReference type="Proteomes" id="UP000199594"/>
    </source>
</evidence>
<dbReference type="Gene3D" id="3.40.50.300">
    <property type="entry name" value="P-loop containing nucleotide triphosphate hydrolases"/>
    <property type="match status" value="1"/>
</dbReference>
<dbReference type="EMBL" id="FPAQ01000048">
    <property type="protein sequence ID" value="SFT99772.1"/>
    <property type="molecule type" value="Genomic_DNA"/>
</dbReference>
<feature type="coiled-coil region" evidence="14">
    <location>
        <begin position="356"/>
        <end position="404"/>
    </location>
</feature>
<evidence type="ECO:0000259" key="16">
    <source>
        <dbReference type="Pfam" id="PF13614"/>
    </source>
</evidence>
<dbReference type="Pfam" id="PF23607">
    <property type="entry name" value="WZC_N"/>
    <property type="match status" value="1"/>
</dbReference>
<name>A0A1I7CK33_9GAMM</name>
<evidence type="ECO:0000256" key="4">
    <source>
        <dbReference type="ARBA" id="ARBA00022519"/>
    </source>
</evidence>
<dbReference type="InterPro" id="IPR025669">
    <property type="entry name" value="AAA_dom"/>
</dbReference>
<accession>A0A1I7CK33</accession>
<dbReference type="InterPro" id="IPR050445">
    <property type="entry name" value="Bact_polysacc_biosynth/exp"/>
</dbReference>
<dbReference type="PANTHER" id="PTHR32309">
    <property type="entry name" value="TYROSINE-PROTEIN KINASE"/>
    <property type="match status" value="1"/>
</dbReference>
<gene>
    <name evidence="18" type="ORF">SAMN04487956_1485</name>
</gene>
<dbReference type="GO" id="GO:0005524">
    <property type="term" value="F:ATP binding"/>
    <property type="evidence" value="ECO:0007669"/>
    <property type="project" value="UniProtKB-KW"/>
</dbReference>
<evidence type="ECO:0000256" key="5">
    <source>
        <dbReference type="ARBA" id="ARBA00022679"/>
    </source>
</evidence>
<feature type="domain" description="AAA" evidence="16">
    <location>
        <begin position="574"/>
        <end position="695"/>
    </location>
</feature>
<keyword evidence="12" id="KW-0829">Tyrosine-protein kinase</keyword>
<evidence type="ECO:0000256" key="2">
    <source>
        <dbReference type="ARBA" id="ARBA00008883"/>
    </source>
</evidence>
<dbReference type="CDD" id="cd05387">
    <property type="entry name" value="BY-kinase"/>
    <property type="match status" value="1"/>
</dbReference>
<dbReference type="FunFam" id="3.40.50.300:FF:000527">
    <property type="entry name" value="Tyrosine-protein kinase etk"/>
    <property type="match status" value="1"/>
</dbReference>
<comment type="similarity">
    <text evidence="2">Belongs to the etk/wzc family.</text>
</comment>
<dbReference type="NCBIfam" id="TIGR01007">
    <property type="entry name" value="eps_fam"/>
    <property type="match status" value="1"/>
</dbReference>
<dbReference type="GO" id="GO:0042802">
    <property type="term" value="F:identical protein binding"/>
    <property type="evidence" value="ECO:0007669"/>
    <property type="project" value="UniProtKB-ARBA"/>
</dbReference>
<dbReference type="InterPro" id="IPR003856">
    <property type="entry name" value="LPS_length_determ_N"/>
</dbReference>
<dbReference type="Pfam" id="PF02706">
    <property type="entry name" value="Wzz"/>
    <property type="match status" value="1"/>
</dbReference>
<keyword evidence="7" id="KW-0547">Nucleotide-binding</keyword>
<evidence type="ECO:0000259" key="15">
    <source>
        <dbReference type="Pfam" id="PF02706"/>
    </source>
</evidence>
<evidence type="ECO:0000256" key="12">
    <source>
        <dbReference type="ARBA" id="ARBA00023137"/>
    </source>
</evidence>
<comment type="catalytic activity">
    <reaction evidence="13">
        <text>L-tyrosyl-[protein] + ATP = O-phospho-L-tyrosyl-[protein] + ADP + H(+)</text>
        <dbReference type="Rhea" id="RHEA:10596"/>
        <dbReference type="Rhea" id="RHEA-COMP:10136"/>
        <dbReference type="Rhea" id="RHEA-COMP:20101"/>
        <dbReference type="ChEBI" id="CHEBI:15378"/>
        <dbReference type="ChEBI" id="CHEBI:30616"/>
        <dbReference type="ChEBI" id="CHEBI:46858"/>
        <dbReference type="ChEBI" id="CHEBI:61978"/>
        <dbReference type="ChEBI" id="CHEBI:456216"/>
    </reaction>
</comment>
<dbReference type="InterPro" id="IPR005702">
    <property type="entry name" value="Wzc-like_C"/>
</dbReference>
<evidence type="ECO:0000259" key="17">
    <source>
        <dbReference type="Pfam" id="PF13807"/>
    </source>
</evidence>
<organism evidence="18 19">
    <name type="scientific">Halomonas saccharevitans</name>
    <dbReference type="NCBI Taxonomy" id="416872"/>
    <lineage>
        <taxon>Bacteria</taxon>
        <taxon>Pseudomonadati</taxon>
        <taxon>Pseudomonadota</taxon>
        <taxon>Gammaproteobacteria</taxon>
        <taxon>Oceanospirillales</taxon>
        <taxon>Halomonadaceae</taxon>
        <taxon>Halomonas</taxon>
    </lineage>
</organism>
<feature type="coiled-coil region" evidence="14">
    <location>
        <begin position="298"/>
        <end position="332"/>
    </location>
</feature>
<evidence type="ECO:0000256" key="3">
    <source>
        <dbReference type="ARBA" id="ARBA00022475"/>
    </source>
</evidence>
<keyword evidence="6" id="KW-0812">Transmembrane</keyword>
<evidence type="ECO:0000256" key="14">
    <source>
        <dbReference type="SAM" id="Coils"/>
    </source>
</evidence>
<feature type="domain" description="Tyrosine-protein kinase G-rich" evidence="17">
    <location>
        <begin position="411"/>
        <end position="489"/>
    </location>
</feature>
<evidence type="ECO:0000256" key="7">
    <source>
        <dbReference type="ARBA" id="ARBA00022741"/>
    </source>
</evidence>
<evidence type="ECO:0000256" key="13">
    <source>
        <dbReference type="ARBA" id="ARBA00053015"/>
    </source>
</evidence>
<evidence type="ECO:0000256" key="6">
    <source>
        <dbReference type="ARBA" id="ARBA00022692"/>
    </source>
</evidence>
<keyword evidence="10" id="KW-1133">Transmembrane helix</keyword>
<keyword evidence="14" id="KW-0175">Coiled coil</keyword>
<dbReference type="SUPFAM" id="SSF52540">
    <property type="entry name" value="P-loop containing nucleoside triphosphate hydrolases"/>
    <property type="match status" value="1"/>
</dbReference>
<dbReference type="Proteomes" id="UP000199594">
    <property type="component" value="Unassembled WGS sequence"/>
</dbReference>
<dbReference type="AlphaFoldDB" id="A0A1I7CK33"/>
<keyword evidence="8 18" id="KW-0418">Kinase</keyword>
<reference evidence="18 19" key="1">
    <citation type="submission" date="2016-10" db="EMBL/GenBank/DDBJ databases">
        <authorList>
            <person name="de Groot N.N."/>
        </authorList>
    </citation>
    <scope>NUCLEOTIDE SEQUENCE [LARGE SCALE GENOMIC DNA]</scope>
    <source>
        <strain evidence="18 19">CGMCC 1.6493</strain>
    </source>
</reference>
<proteinExistence type="inferred from homology"/>
<evidence type="ECO:0000256" key="8">
    <source>
        <dbReference type="ARBA" id="ARBA00022777"/>
    </source>
</evidence>
<dbReference type="PANTHER" id="PTHR32309:SF32">
    <property type="entry name" value="TYROSINE-PROTEIN KINASE ETK-RELATED"/>
    <property type="match status" value="1"/>
</dbReference>
<evidence type="ECO:0000313" key="18">
    <source>
        <dbReference type="EMBL" id="SFT99772.1"/>
    </source>
</evidence>
<evidence type="ECO:0000256" key="10">
    <source>
        <dbReference type="ARBA" id="ARBA00022989"/>
    </source>
</evidence>
<dbReference type="Pfam" id="PF13614">
    <property type="entry name" value="AAA_31"/>
    <property type="match status" value="1"/>
</dbReference>
<keyword evidence="11" id="KW-0472">Membrane</keyword>
<dbReference type="InterPro" id="IPR027417">
    <property type="entry name" value="P-loop_NTPase"/>
</dbReference>
<dbReference type="GO" id="GO:0004713">
    <property type="term" value="F:protein tyrosine kinase activity"/>
    <property type="evidence" value="ECO:0007669"/>
    <property type="project" value="UniProtKB-KW"/>
</dbReference>
<feature type="domain" description="Polysaccharide chain length determinant N-terminal" evidence="15">
    <location>
        <begin position="45"/>
        <end position="134"/>
    </location>
</feature>
<sequence>MFTDCFRRPLASGQTGSDAHTRASHSSFAAVELMNETPPSQDTREVDLGRLFAVLMDRKWPIVFITLLFAGFGYVQGQLATPIYQANALVQVERRSSISPLGTVGSVMGAEELNTPAEVQILQSRMVLGQVVDRLERDVIIQPVELPVIGNFLQRHRIPRPEFMVGHPQVWGDEFLDVTRFGLADSRRGQKILVERLQEGYQVLLDDVPIGSGLIGQVERFLDDDLILRVDGFAAAPGARFRLMKQHRTSAIESIGARLQIRESSSELATGMLRLLIVGDDPVELTRTLDAVAQTFLTQNVERQSAQAQQSLEFLEAQAPELRAQLTEAEVRLNEYRSGLDSVDLDSESEAAIGRYIDLETRLNDLEFQEAELAQRYTPSHPSYQALLRQRRQIQLDRTELNDRVNELPAAQQEVVRLRRDVDVTQAIYVNVLNKIQELEVARAGTIGNVRIIDSAVISGLVAPNRGRILLMATLLGLVLSIGLVLVRELLRRGVTSPDQIEAAGIPVYATIPLSRGQMRLTKRVKRRGIGTTAKNAVTGVLAKLDPSDLSIEALRGLRTSLHFALLEGSNNRIMITGSSPGVGKSFLGINLASVFAQAGKRVVLVDADLRKGYLHRAFQLDASPGLSDYLAGQCELTDIIRPTGIDNYHVINRGRVAPNPSELLMQSRMGQAMESLSDRFDLVLVDTPPILAVTDASVVGKHCDTTLLVARFEKNPVREIKAAKRRLEDSGVQVRGAVLNAVERKPSTAGGYYGHYHYQYR</sequence>
<dbReference type="InterPro" id="IPR032807">
    <property type="entry name" value="GNVR"/>
</dbReference>
<protein>
    <submittedName>
        <fullName evidence="18">Tyrosine-protein kinase Etk/Wzc</fullName>
    </submittedName>
</protein>